<evidence type="ECO:0000313" key="1">
    <source>
        <dbReference type="EMBL" id="JAD64957.1"/>
    </source>
</evidence>
<dbReference type="AlphaFoldDB" id="A0A0A9C0A8"/>
<reference evidence="1" key="1">
    <citation type="submission" date="2014-09" db="EMBL/GenBank/DDBJ databases">
        <authorList>
            <person name="Magalhaes I.L.F."/>
            <person name="Oliveira U."/>
            <person name="Santos F.R."/>
            <person name="Vidigal T.H.D.A."/>
            <person name="Brescovit A.D."/>
            <person name="Santos A.J."/>
        </authorList>
    </citation>
    <scope>NUCLEOTIDE SEQUENCE</scope>
    <source>
        <tissue evidence="1">Shoot tissue taken approximately 20 cm above the soil surface</tissue>
    </source>
</reference>
<protein>
    <submittedName>
        <fullName evidence="1">Uncharacterized protein</fullName>
    </submittedName>
</protein>
<proteinExistence type="predicted"/>
<dbReference type="EMBL" id="GBRH01232938">
    <property type="protein sequence ID" value="JAD64957.1"/>
    <property type="molecule type" value="Transcribed_RNA"/>
</dbReference>
<organism evidence="1">
    <name type="scientific">Arundo donax</name>
    <name type="common">Giant reed</name>
    <name type="synonym">Donax arundinaceus</name>
    <dbReference type="NCBI Taxonomy" id="35708"/>
    <lineage>
        <taxon>Eukaryota</taxon>
        <taxon>Viridiplantae</taxon>
        <taxon>Streptophyta</taxon>
        <taxon>Embryophyta</taxon>
        <taxon>Tracheophyta</taxon>
        <taxon>Spermatophyta</taxon>
        <taxon>Magnoliopsida</taxon>
        <taxon>Liliopsida</taxon>
        <taxon>Poales</taxon>
        <taxon>Poaceae</taxon>
        <taxon>PACMAD clade</taxon>
        <taxon>Arundinoideae</taxon>
        <taxon>Arundineae</taxon>
        <taxon>Arundo</taxon>
    </lineage>
</organism>
<sequence>MGCCPLLSYRAVEVATWYDSSMNDLGQLQKF</sequence>
<accession>A0A0A9C0A8</accession>
<name>A0A0A9C0A8_ARUDO</name>
<reference evidence="1" key="2">
    <citation type="journal article" date="2015" name="Data Brief">
        <title>Shoot transcriptome of the giant reed, Arundo donax.</title>
        <authorList>
            <person name="Barrero R.A."/>
            <person name="Guerrero F.D."/>
            <person name="Moolhuijzen P."/>
            <person name="Goolsby J.A."/>
            <person name="Tidwell J."/>
            <person name="Bellgard S.E."/>
            <person name="Bellgard M.I."/>
        </authorList>
    </citation>
    <scope>NUCLEOTIDE SEQUENCE</scope>
    <source>
        <tissue evidence="1">Shoot tissue taken approximately 20 cm above the soil surface</tissue>
    </source>
</reference>